<evidence type="ECO:0000259" key="19">
    <source>
        <dbReference type="Pfam" id="PF00122"/>
    </source>
</evidence>
<dbReference type="NCBIfam" id="TIGR01652">
    <property type="entry name" value="ATPase-Plipid"/>
    <property type="match status" value="1"/>
</dbReference>
<feature type="transmembrane region" description="Helical" evidence="18">
    <location>
        <begin position="968"/>
        <end position="986"/>
    </location>
</feature>
<dbReference type="GO" id="GO:0005886">
    <property type="term" value="C:plasma membrane"/>
    <property type="evidence" value="ECO:0007669"/>
    <property type="project" value="TreeGrafter"/>
</dbReference>
<feature type="binding site" evidence="16">
    <location>
        <position position="806"/>
    </location>
    <ligand>
        <name>ATP</name>
        <dbReference type="ChEBI" id="CHEBI:30616"/>
    </ligand>
</feature>
<dbReference type="SUPFAM" id="SSF56784">
    <property type="entry name" value="HAD-like"/>
    <property type="match status" value="1"/>
</dbReference>
<keyword evidence="11 18" id="KW-1133">Transmembrane helix</keyword>
<dbReference type="SFLD" id="SFLDF00027">
    <property type="entry name" value="p-type_atpase"/>
    <property type="match status" value="1"/>
</dbReference>
<feature type="binding site" evidence="16">
    <location>
        <position position="805"/>
    </location>
    <ligand>
        <name>ATP</name>
        <dbReference type="ChEBI" id="CHEBI:30616"/>
    </ligand>
</feature>
<protein>
    <recommendedName>
        <fullName evidence="18">Phospholipid-transporting ATPase</fullName>
        <ecNumber evidence="18">7.6.2.1</ecNumber>
    </recommendedName>
</protein>
<evidence type="ECO:0000256" key="2">
    <source>
        <dbReference type="ARBA" id="ARBA00004127"/>
    </source>
</evidence>
<dbReference type="GO" id="GO:0005768">
    <property type="term" value="C:endosome"/>
    <property type="evidence" value="ECO:0007669"/>
    <property type="project" value="TreeGrafter"/>
</dbReference>
<keyword evidence="5 18" id="KW-0812">Transmembrane</keyword>
<feature type="active site" description="4-aspartylphosphate intermediate" evidence="15">
    <location>
        <position position="410"/>
    </location>
</feature>
<feature type="binding site" evidence="17">
    <location>
        <position position="412"/>
    </location>
    <ligand>
        <name>Mg(2+)</name>
        <dbReference type="ChEBI" id="CHEBI:18420"/>
    </ligand>
</feature>
<feature type="binding site" evidence="16">
    <location>
        <position position="411"/>
    </location>
    <ligand>
        <name>ATP</name>
        <dbReference type="ChEBI" id="CHEBI:30616"/>
    </ligand>
</feature>
<dbReference type="FunFam" id="3.40.50.1000:FF:000009">
    <property type="entry name" value="Phospholipid-transporting ATPase"/>
    <property type="match status" value="1"/>
</dbReference>
<dbReference type="GO" id="GO:0016887">
    <property type="term" value="F:ATP hydrolysis activity"/>
    <property type="evidence" value="ECO:0007669"/>
    <property type="project" value="InterPro"/>
</dbReference>
<dbReference type="AlphaFoldDB" id="A0A481SB14"/>
<dbReference type="GO" id="GO:0045332">
    <property type="term" value="P:phospholipid translocation"/>
    <property type="evidence" value="ECO:0007669"/>
    <property type="project" value="TreeGrafter"/>
</dbReference>
<organism evidence="22">
    <name type="scientific">Philasterides dicentrarchi</name>
    <dbReference type="NCBI Taxonomy" id="282688"/>
    <lineage>
        <taxon>Eukaryota</taxon>
        <taxon>Sar</taxon>
        <taxon>Alveolata</taxon>
        <taxon>Ciliophora</taxon>
        <taxon>Intramacronucleata</taxon>
        <taxon>Oligohymenophorea</taxon>
        <taxon>Scuticociliatia</taxon>
        <taxon>Philasterida</taxon>
        <taxon>Philasteridae</taxon>
        <taxon>Philasterides</taxon>
    </lineage>
</organism>
<evidence type="ECO:0000256" key="16">
    <source>
        <dbReference type="PIRSR" id="PIRSR606539-2"/>
    </source>
</evidence>
<dbReference type="InterPro" id="IPR008250">
    <property type="entry name" value="ATPase_P-typ_transduc_dom_A_sf"/>
</dbReference>
<dbReference type="SFLD" id="SFLDS00003">
    <property type="entry name" value="Haloacid_Dehalogenase"/>
    <property type="match status" value="1"/>
</dbReference>
<accession>A0A481SB14</accession>
<dbReference type="SFLD" id="SFLDG00002">
    <property type="entry name" value="C1.7:_P-type_atpase_like"/>
    <property type="match status" value="1"/>
</dbReference>
<keyword evidence="7 16" id="KW-0547">Nucleotide-binding</keyword>
<dbReference type="Pfam" id="PF16209">
    <property type="entry name" value="PhoLip_ATPase_N"/>
    <property type="match status" value="1"/>
</dbReference>
<feature type="binding site" evidence="17">
    <location>
        <position position="806"/>
    </location>
    <ligand>
        <name>Mg(2+)</name>
        <dbReference type="ChEBI" id="CHEBI:18420"/>
    </ligand>
</feature>
<dbReference type="InterPro" id="IPR023214">
    <property type="entry name" value="HAD_sf"/>
</dbReference>
<feature type="binding site" evidence="17">
    <location>
        <position position="802"/>
    </location>
    <ligand>
        <name>Mg(2+)</name>
        <dbReference type="ChEBI" id="CHEBI:18420"/>
    </ligand>
</feature>
<dbReference type="SUPFAM" id="SSF81660">
    <property type="entry name" value="Metal cation-transporting ATPase, ATP-binding domain N"/>
    <property type="match status" value="1"/>
</dbReference>
<feature type="binding site" evidence="16">
    <location>
        <position position="412"/>
    </location>
    <ligand>
        <name>ATP</name>
        <dbReference type="ChEBI" id="CHEBI:30616"/>
    </ligand>
</feature>
<feature type="binding site" evidence="16">
    <location>
        <position position="582"/>
    </location>
    <ligand>
        <name>ATP</name>
        <dbReference type="ChEBI" id="CHEBI:30616"/>
    </ligand>
</feature>
<feature type="domain" description="P-type ATPase C-terminal" evidence="21">
    <location>
        <begin position="828"/>
        <end position="1056"/>
    </location>
</feature>
<keyword evidence="10 18" id="KW-1278">Translocase</keyword>
<comment type="subcellular location">
    <subcellularLocation>
        <location evidence="2">Endomembrane system</location>
        <topology evidence="2">Multi-pass membrane protein</topology>
    </subcellularLocation>
    <subcellularLocation>
        <location evidence="18">Membrane</location>
        <topology evidence="18">Multi-pass membrane protein</topology>
    </subcellularLocation>
</comment>
<dbReference type="EMBL" id="MH444717">
    <property type="protein sequence ID" value="QBH22564.1"/>
    <property type="molecule type" value="mRNA"/>
</dbReference>
<feature type="binding site" evidence="16">
    <location>
        <position position="558"/>
    </location>
    <ligand>
        <name>ATP</name>
        <dbReference type="ChEBI" id="CHEBI:30616"/>
    </ligand>
</feature>
<keyword evidence="4" id="KW-0813">Transport</keyword>
<keyword evidence="9 17" id="KW-0460">Magnesium</keyword>
<evidence type="ECO:0000256" key="8">
    <source>
        <dbReference type="ARBA" id="ARBA00022840"/>
    </source>
</evidence>
<evidence type="ECO:0000256" key="7">
    <source>
        <dbReference type="ARBA" id="ARBA00022741"/>
    </source>
</evidence>
<dbReference type="SUPFAM" id="SSF81653">
    <property type="entry name" value="Calcium ATPase, transduction domain A"/>
    <property type="match status" value="1"/>
</dbReference>
<name>A0A481SB14_9CILI</name>
<evidence type="ECO:0000259" key="20">
    <source>
        <dbReference type="Pfam" id="PF16209"/>
    </source>
</evidence>
<dbReference type="GO" id="GO:0140326">
    <property type="term" value="F:ATPase-coupled intramembrane lipid transporter activity"/>
    <property type="evidence" value="ECO:0007669"/>
    <property type="project" value="UniProtKB-EC"/>
</dbReference>
<dbReference type="GO" id="GO:0005802">
    <property type="term" value="C:trans-Golgi network"/>
    <property type="evidence" value="ECO:0007669"/>
    <property type="project" value="TreeGrafter"/>
</dbReference>
<dbReference type="InterPro" id="IPR036412">
    <property type="entry name" value="HAD-like_sf"/>
</dbReference>
<dbReference type="Gene3D" id="2.70.150.10">
    <property type="entry name" value="Calcium-transporting ATPase, cytoplasmic transduction domain A"/>
    <property type="match status" value="1"/>
</dbReference>
<feature type="binding site" evidence="16">
    <location>
        <position position="693"/>
    </location>
    <ligand>
        <name>ATP</name>
        <dbReference type="ChEBI" id="CHEBI:30616"/>
    </ligand>
</feature>
<feature type="binding site" evidence="16">
    <location>
        <position position="782"/>
    </location>
    <ligand>
        <name>ATP</name>
        <dbReference type="ChEBI" id="CHEBI:30616"/>
    </ligand>
</feature>
<dbReference type="Pfam" id="PF13246">
    <property type="entry name" value="Cation_ATPase"/>
    <property type="match status" value="1"/>
</dbReference>
<dbReference type="EC" id="7.6.2.1" evidence="18"/>
<evidence type="ECO:0000256" key="12">
    <source>
        <dbReference type="ARBA" id="ARBA00023055"/>
    </source>
</evidence>
<feature type="transmembrane region" description="Helical" evidence="18">
    <location>
        <begin position="319"/>
        <end position="338"/>
    </location>
</feature>
<dbReference type="Pfam" id="PF16212">
    <property type="entry name" value="PhoLip_ATPase_C"/>
    <property type="match status" value="1"/>
</dbReference>
<feature type="binding site" evidence="16">
    <location>
        <position position="694"/>
    </location>
    <ligand>
        <name>ATP</name>
        <dbReference type="ChEBI" id="CHEBI:30616"/>
    </ligand>
</feature>
<evidence type="ECO:0000256" key="15">
    <source>
        <dbReference type="PIRSR" id="PIRSR606539-1"/>
    </source>
</evidence>
<feature type="binding site" evidence="16">
    <location>
        <position position="516"/>
    </location>
    <ligand>
        <name>ATP</name>
        <dbReference type="ChEBI" id="CHEBI:30616"/>
    </ligand>
</feature>
<dbReference type="GO" id="GO:0000287">
    <property type="term" value="F:magnesium ion binding"/>
    <property type="evidence" value="ECO:0007669"/>
    <property type="project" value="UniProtKB-UniRule"/>
</dbReference>
<keyword evidence="8 16" id="KW-0067">ATP-binding</keyword>
<dbReference type="SUPFAM" id="SSF81665">
    <property type="entry name" value="Calcium ATPase, transmembrane domain M"/>
    <property type="match status" value="1"/>
</dbReference>
<dbReference type="InterPro" id="IPR044492">
    <property type="entry name" value="P_typ_ATPase_HD_dom"/>
</dbReference>
<feature type="domain" description="P-type ATPase N-terminal" evidence="20">
    <location>
        <begin position="65"/>
        <end position="117"/>
    </location>
</feature>
<comment type="cofactor">
    <cofactor evidence="1 17">
        <name>Mg(2+)</name>
        <dbReference type="ChEBI" id="CHEBI:18420"/>
    </cofactor>
</comment>
<dbReference type="PRINTS" id="PR00119">
    <property type="entry name" value="CATATPASE"/>
</dbReference>
<feature type="binding site" evidence="16">
    <location>
        <position position="410"/>
    </location>
    <ligand>
        <name>ATP</name>
        <dbReference type="ChEBI" id="CHEBI:30616"/>
    </ligand>
</feature>
<feature type="transmembrane region" description="Helical" evidence="18">
    <location>
        <begin position="344"/>
        <end position="364"/>
    </location>
</feature>
<keyword evidence="6 17" id="KW-0479">Metal-binding</keyword>
<evidence type="ECO:0000256" key="9">
    <source>
        <dbReference type="ARBA" id="ARBA00022842"/>
    </source>
</evidence>
<feature type="domain" description="P-type ATPase A" evidence="19">
    <location>
        <begin position="154"/>
        <end position="299"/>
    </location>
</feature>
<dbReference type="InterPro" id="IPR006539">
    <property type="entry name" value="P-type_ATPase_IV"/>
</dbReference>
<evidence type="ECO:0000313" key="22">
    <source>
        <dbReference type="EMBL" id="QBH22564.1"/>
    </source>
</evidence>
<dbReference type="GO" id="GO:0006890">
    <property type="term" value="P:retrograde vesicle-mediated transport, Golgi to endoplasmic reticulum"/>
    <property type="evidence" value="ECO:0007669"/>
    <property type="project" value="TreeGrafter"/>
</dbReference>
<feature type="transmembrane region" description="Helical" evidence="18">
    <location>
        <begin position="863"/>
        <end position="885"/>
    </location>
</feature>
<evidence type="ECO:0000256" key="10">
    <source>
        <dbReference type="ARBA" id="ARBA00022967"/>
    </source>
</evidence>
<dbReference type="InterPro" id="IPR023299">
    <property type="entry name" value="ATPase_P-typ_cyto_dom_N"/>
</dbReference>
<dbReference type="Gene3D" id="3.40.1110.10">
    <property type="entry name" value="Calcium-transporting ATPase, cytoplasmic domain N"/>
    <property type="match status" value="1"/>
</dbReference>
<dbReference type="GO" id="GO:0005524">
    <property type="term" value="F:ATP binding"/>
    <property type="evidence" value="ECO:0007669"/>
    <property type="project" value="UniProtKB-UniRule"/>
</dbReference>
<dbReference type="InterPro" id="IPR032631">
    <property type="entry name" value="P-type_ATPase_N"/>
</dbReference>
<dbReference type="PROSITE" id="PS00154">
    <property type="entry name" value="ATPASE_E1_E2"/>
    <property type="match status" value="1"/>
</dbReference>
<feature type="transmembrane region" description="Helical" evidence="18">
    <location>
        <begin position="993"/>
        <end position="1013"/>
    </location>
</feature>
<feature type="transmembrane region" description="Helical" evidence="18">
    <location>
        <begin position="78"/>
        <end position="103"/>
    </location>
</feature>
<proteinExistence type="evidence at transcript level"/>
<feature type="transmembrane region" description="Helical" evidence="18">
    <location>
        <begin position="891"/>
        <end position="911"/>
    </location>
</feature>
<evidence type="ECO:0000256" key="13">
    <source>
        <dbReference type="ARBA" id="ARBA00023136"/>
    </source>
</evidence>
<evidence type="ECO:0000256" key="3">
    <source>
        <dbReference type="ARBA" id="ARBA00008109"/>
    </source>
</evidence>
<keyword evidence="12" id="KW-0445">Lipid transport</keyword>
<evidence type="ECO:0000259" key="21">
    <source>
        <dbReference type="Pfam" id="PF16212"/>
    </source>
</evidence>
<feature type="transmembrane region" description="Helical" evidence="18">
    <location>
        <begin position="1033"/>
        <end position="1050"/>
    </location>
</feature>
<evidence type="ECO:0000256" key="11">
    <source>
        <dbReference type="ARBA" id="ARBA00022989"/>
    </source>
</evidence>
<evidence type="ECO:0000256" key="6">
    <source>
        <dbReference type="ARBA" id="ARBA00022723"/>
    </source>
</evidence>
<reference evidence="22" key="1">
    <citation type="submission" date="2018-06" db="EMBL/GenBank/DDBJ databases">
        <title>ATPases in Philasterides dicentarchi.</title>
        <authorList>
            <person name="Folgueira I."/>
            <person name="deFelipe A."/>
            <person name="Lamas J."/>
            <person name="Leiro J."/>
        </authorList>
    </citation>
    <scope>NUCLEOTIDE SEQUENCE</scope>
</reference>
<dbReference type="PANTHER" id="PTHR24092:SF5">
    <property type="entry name" value="PHOSPHOLIPID-TRANSPORTING ATPASE"/>
    <property type="match status" value="1"/>
</dbReference>
<dbReference type="InterPro" id="IPR059000">
    <property type="entry name" value="ATPase_P-type_domA"/>
</dbReference>
<dbReference type="InterPro" id="IPR018303">
    <property type="entry name" value="ATPase_P-typ_P_site"/>
</dbReference>
<dbReference type="Gene3D" id="3.40.50.1000">
    <property type="entry name" value="HAD superfamily/HAD-like"/>
    <property type="match status" value="1"/>
</dbReference>
<feature type="transmembrane region" description="Helical" evidence="18">
    <location>
        <begin position="115"/>
        <end position="135"/>
    </location>
</feature>
<evidence type="ECO:0000256" key="17">
    <source>
        <dbReference type="PIRSR" id="PIRSR606539-3"/>
    </source>
</evidence>
<feature type="binding site" evidence="17">
    <location>
        <position position="410"/>
    </location>
    <ligand>
        <name>Mg(2+)</name>
        <dbReference type="ChEBI" id="CHEBI:18420"/>
    </ligand>
</feature>
<evidence type="ECO:0000256" key="4">
    <source>
        <dbReference type="ARBA" id="ARBA00022448"/>
    </source>
</evidence>
<dbReference type="InterPro" id="IPR023298">
    <property type="entry name" value="ATPase_P-typ_TM_dom_sf"/>
</dbReference>
<dbReference type="InterPro" id="IPR001757">
    <property type="entry name" value="P_typ_ATPase"/>
</dbReference>
<dbReference type="GO" id="GO:0006897">
    <property type="term" value="P:endocytosis"/>
    <property type="evidence" value="ECO:0007669"/>
    <property type="project" value="TreeGrafter"/>
</dbReference>
<keyword evidence="13 18" id="KW-0472">Membrane</keyword>
<feature type="binding site" evidence="16">
    <location>
        <position position="695"/>
    </location>
    <ligand>
        <name>ATP</name>
        <dbReference type="ChEBI" id="CHEBI:30616"/>
    </ligand>
</feature>
<evidence type="ECO:0000256" key="1">
    <source>
        <dbReference type="ARBA" id="ARBA00001946"/>
    </source>
</evidence>
<dbReference type="NCBIfam" id="TIGR01494">
    <property type="entry name" value="ATPase_P-type"/>
    <property type="match status" value="2"/>
</dbReference>
<evidence type="ECO:0000256" key="14">
    <source>
        <dbReference type="ARBA" id="ARBA00034036"/>
    </source>
</evidence>
<evidence type="ECO:0000256" key="5">
    <source>
        <dbReference type="ARBA" id="ARBA00022692"/>
    </source>
</evidence>
<feature type="transmembrane region" description="Helical" evidence="18">
    <location>
        <begin position="941"/>
        <end position="962"/>
    </location>
</feature>
<feature type="binding site" evidence="16">
    <location>
        <position position="613"/>
    </location>
    <ligand>
        <name>ATP</name>
        <dbReference type="ChEBI" id="CHEBI:30616"/>
    </ligand>
</feature>
<comment type="catalytic activity">
    <reaction evidence="14 18">
        <text>ATP + H2O + phospholipidSide 1 = ADP + phosphate + phospholipidSide 2.</text>
        <dbReference type="EC" id="7.6.2.1"/>
    </reaction>
</comment>
<dbReference type="PANTHER" id="PTHR24092">
    <property type="entry name" value="PROBABLE PHOSPHOLIPID-TRANSPORTING ATPASE"/>
    <property type="match status" value="1"/>
</dbReference>
<dbReference type="InterPro" id="IPR032630">
    <property type="entry name" value="P_typ_ATPase_c"/>
</dbReference>
<evidence type="ECO:0000256" key="18">
    <source>
        <dbReference type="RuleBase" id="RU362033"/>
    </source>
</evidence>
<dbReference type="Pfam" id="PF00122">
    <property type="entry name" value="E1-E2_ATPase"/>
    <property type="match status" value="1"/>
</dbReference>
<comment type="similarity">
    <text evidence="3 18">Belongs to the cation transport ATPase (P-type) (TC 3.A.3) family. Type IV subfamily.</text>
</comment>
<sequence length="1077" mass="123104">MEDQREVSLEELKQPLNPQEIQIENIQVPRQNTSCWNSFLISLGLKAPPRVPRTLSFTGQVTPPNHIENIVKNQKYSLLTFVPVVLYNQFKFFQNMFFLLIAITQFFDVLKVGLMFTYVAPLALVLFLTMLKEAYDDFKRFRRDKEANQTLYPVLQDGKFLNKKSCDLKVGDIVQIHANQRVPADIILLHTQDENGQVFIRTDQLDGETDWKLRNSIKQIQSRIKVEEELIKLPHYDVEILASEPIQDIYEFTGLFKLEYNGEVFKQSLKLENTLWANTVLASGKITGIVAYSGKETRMAMNSRQPRTKVGRLDNEVNTLSKLLFLMMLFLAILLVVLDGQNLSWFILVQLTRQLILLSSIIPISMRVNLDFAKLIYCFRINTDQDIEGTVARNSTIPEELGRIQYLLTDKTGTLTQNDMIFKRLSLENINFSHEDIKEISEKLQIQCSEHNGPISDLEQILKKQKERKSKKKVQVKRNPDLILRDLITALTLCHNVTPMVNEEGTKEFQASSPDEVALVKIAESLGMQLMKRDSDSIEIINAAGNQENYQVLNLFPFSSETKRMGIVVKHRESDKLIFYLKGADVIMKQFLPESQRGFVDEECDDLAREGLRTLVITQKYINQEWYDEWATKYKEADELLVGRSEAVKAVINELEQDMEFLGITGVEDKLQENICQSLENVRNAGINIWMLTGDKIETAICISISSGLKAPQQNIYVIKELSDEIELQAKLIHFKNLSQNYILVIDGISLKCAMENYKQLFLEVSTKAPAVVCCRCSPTQKSEVVESIKKYTKKITAAIGDGGNDVGMITSADVGIGIVGKEGMQAALAADFSINKFCYLDKLLLWHGRLSYKRSSLLSQFVIHRGLLISIIQAIFSSIYYFVALSIFNGMLLLGYATVFTMFPAFSLIFDEDVDIKTALTYPPLYKTLQKGRELNSKTFCFWVWKATFQGSIIMLLTIAFFENSYLLVETITFTAMIFTEYLLSLSELNRLHIVTIGSNLLSILVYILILTTMRGLFEIQNILQWDYLGKIALIVLIAWLPLFAFKLIKKRVDPSDFEKIMRSVKRQAIGMDIKQ</sequence>
<feature type="binding site" evidence="16">
    <location>
        <position position="776"/>
    </location>
    <ligand>
        <name>ATP</name>
        <dbReference type="ChEBI" id="CHEBI:30616"/>
    </ligand>
</feature>